<dbReference type="GO" id="GO:0008967">
    <property type="term" value="F:phosphoglycolate phosphatase activity"/>
    <property type="evidence" value="ECO:0007669"/>
    <property type="project" value="UniProtKB-EC"/>
</dbReference>
<comment type="catalytic activity">
    <reaction evidence="1">
        <text>2-phosphoglycolate + H2O = glycolate + phosphate</text>
        <dbReference type="Rhea" id="RHEA:14369"/>
        <dbReference type="ChEBI" id="CHEBI:15377"/>
        <dbReference type="ChEBI" id="CHEBI:29805"/>
        <dbReference type="ChEBI" id="CHEBI:43474"/>
        <dbReference type="ChEBI" id="CHEBI:58033"/>
        <dbReference type="EC" id="3.1.3.18"/>
    </reaction>
</comment>
<dbReference type="PRINTS" id="PR00413">
    <property type="entry name" value="HADHALOGNASE"/>
</dbReference>
<organism evidence="5 6">
    <name type="scientific">Candidatus Scalindua rubra</name>
    <dbReference type="NCBI Taxonomy" id="1872076"/>
    <lineage>
        <taxon>Bacteria</taxon>
        <taxon>Pseudomonadati</taxon>
        <taxon>Planctomycetota</taxon>
        <taxon>Candidatus Brocadiia</taxon>
        <taxon>Candidatus Brocadiales</taxon>
        <taxon>Candidatus Scalinduaceae</taxon>
        <taxon>Candidatus Scalindua</taxon>
    </lineage>
</organism>
<dbReference type="GO" id="GO:0005829">
    <property type="term" value="C:cytosol"/>
    <property type="evidence" value="ECO:0007669"/>
    <property type="project" value="TreeGrafter"/>
</dbReference>
<name>A0A1E3XDB3_9BACT</name>
<dbReference type="SUPFAM" id="SSF56784">
    <property type="entry name" value="HAD-like"/>
    <property type="match status" value="1"/>
</dbReference>
<dbReference type="Gene3D" id="1.10.150.240">
    <property type="entry name" value="Putative phosphatase, domain 2"/>
    <property type="match status" value="1"/>
</dbReference>
<dbReference type="EMBL" id="MAYW01000024">
    <property type="protein sequence ID" value="ODS33588.1"/>
    <property type="molecule type" value="Genomic_DNA"/>
</dbReference>
<proteinExistence type="inferred from homology"/>
<dbReference type="Pfam" id="PF13419">
    <property type="entry name" value="HAD_2"/>
    <property type="match status" value="1"/>
</dbReference>
<reference evidence="5 6" key="1">
    <citation type="submission" date="2016-07" db="EMBL/GenBank/DDBJ databases">
        <title>Draft genome of Scalindua rubra, obtained from a brine-seawater interface in the Red Sea, sheds light on salt adaptation in anammox bacteria.</title>
        <authorList>
            <person name="Speth D.R."/>
            <person name="Lagkouvardos I."/>
            <person name="Wang Y."/>
            <person name="Qian P.-Y."/>
            <person name="Dutilh B.E."/>
            <person name="Jetten M.S."/>
        </authorList>
    </citation>
    <scope>NUCLEOTIDE SEQUENCE [LARGE SCALE GENOMIC DNA]</scope>
    <source>
        <strain evidence="5">BSI-1</strain>
    </source>
</reference>
<dbReference type="InterPro" id="IPR041492">
    <property type="entry name" value="HAD_2"/>
</dbReference>
<evidence type="ECO:0000256" key="3">
    <source>
        <dbReference type="ARBA" id="ARBA00006171"/>
    </source>
</evidence>
<dbReference type="PATRIC" id="fig|1872076.5.peg.1440"/>
<gene>
    <name evidence="5" type="ORF">SCARUB_01251</name>
</gene>
<dbReference type="SFLD" id="SFLDG01129">
    <property type="entry name" value="C1.5:_HAD__Beta-PGM__Phosphata"/>
    <property type="match status" value="1"/>
</dbReference>
<dbReference type="AlphaFoldDB" id="A0A1E3XDB3"/>
<accession>A0A1E3XDB3</accession>
<dbReference type="SFLD" id="SFLDS00003">
    <property type="entry name" value="Haloacid_Dehalogenase"/>
    <property type="match status" value="1"/>
</dbReference>
<evidence type="ECO:0000256" key="4">
    <source>
        <dbReference type="ARBA" id="ARBA00013078"/>
    </source>
</evidence>
<evidence type="ECO:0000313" key="5">
    <source>
        <dbReference type="EMBL" id="ODS33588.1"/>
    </source>
</evidence>
<dbReference type="InterPro" id="IPR023214">
    <property type="entry name" value="HAD_sf"/>
</dbReference>
<dbReference type="NCBIfam" id="TIGR01549">
    <property type="entry name" value="HAD-SF-IA-v1"/>
    <property type="match status" value="1"/>
</dbReference>
<dbReference type="InterPro" id="IPR023198">
    <property type="entry name" value="PGP-like_dom2"/>
</dbReference>
<evidence type="ECO:0000256" key="1">
    <source>
        <dbReference type="ARBA" id="ARBA00000830"/>
    </source>
</evidence>
<protein>
    <recommendedName>
        <fullName evidence="4">phosphoglycolate phosphatase</fullName>
        <ecNumber evidence="4">3.1.3.18</ecNumber>
    </recommendedName>
</protein>
<dbReference type="Gene3D" id="3.40.50.1000">
    <property type="entry name" value="HAD superfamily/HAD-like"/>
    <property type="match status" value="1"/>
</dbReference>
<dbReference type="PANTHER" id="PTHR43434">
    <property type="entry name" value="PHOSPHOGLYCOLATE PHOSPHATASE"/>
    <property type="match status" value="1"/>
</dbReference>
<dbReference type="GO" id="GO:0006281">
    <property type="term" value="P:DNA repair"/>
    <property type="evidence" value="ECO:0007669"/>
    <property type="project" value="TreeGrafter"/>
</dbReference>
<evidence type="ECO:0000313" key="6">
    <source>
        <dbReference type="Proteomes" id="UP000094056"/>
    </source>
</evidence>
<dbReference type="InterPro" id="IPR050155">
    <property type="entry name" value="HAD-like_hydrolase_sf"/>
</dbReference>
<evidence type="ECO:0000256" key="2">
    <source>
        <dbReference type="ARBA" id="ARBA00004818"/>
    </source>
</evidence>
<comment type="caution">
    <text evidence="5">The sequence shown here is derived from an EMBL/GenBank/DDBJ whole genome shotgun (WGS) entry which is preliminary data.</text>
</comment>
<sequence>MPYKAVLFDLDGTLLDTLEDLGNSVNRVLAGKGFPTHNFDTYRQFVGDGAPKLIIRALPEDKRKDAIIRSCLDAFMEDYGKNWKVKTRPYDGIPELLDALTARRLKMAVLSNKPHESTKRCVVHLLPKWNFDVILGQRDDIPRKPDPAGALKIAEKLNIPPSEFLYLGDTAVDLKTSIAAGMFPVGVLWGFRTTEELQENGAKVLISQPLEILNLLD</sequence>
<dbReference type="SFLD" id="SFLDG01135">
    <property type="entry name" value="C1.5.6:_HAD__Beta-PGM__Phospha"/>
    <property type="match status" value="1"/>
</dbReference>
<dbReference type="InterPro" id="IPR036412">
    <property type="entry name" value="HAD-like_sf"/>
</dbReference>
<dbReference type="PANTHER" id="PTHR43434:SF1">
    <property type="entry name" value="PHOSPHOGLYCOLATE PHOSPHATASE"/>
    <property type="match status" value="1"/>
</dbReference>
<comment type="pathway">
    <text evidence="2">Organic acid metabolism; glycolate biosynthesis; glycolate from 2-phosphoglycolate: step 1/1.</text>
</comment>
<dbReference type="InterPro" id="IPR006439">
    <property type="entry name" value="HAD-SF_hydro_IA"/>
</dbReference>
<dbReference type="Proteomes" id="UP000094056">
    <property type="component" value="Unassembled WGS sequence"/>
</dbReference>
<dbReference type="EC" id="3.1.3.18" evidence="4"/>
<comment type="similarity">
    <text evidence="3">Belongs to the HAD-like hydrolase superfamily. CbbY/CbbZ/Gph/YieH family.</text>
</comment>